<evidence type="ECO:0000256" key="4">
    <source>
        <dbReference type="SAM" id="MobiDB-lite"/>
    </source>
</evidence>
<feature type="compositionally biased region" description="Pro residues" evidence="4">
    <location>
        <begin position="167"/>
        <end position="177"/>
    </location>
</feature>
<evidence type="ECO:0000256" key="3">
    <source>
        <dbReference type="ARBA" id="ARBA00038192"/>
    </source>
</evidence>
<accession>A0AAE1AW81</accession>
<proteinExistence type="inferred from homology"/>
<evidence type="ECO:0000259" key="5">
    <source>
        <dbReference type="Pfam" id="PF02437"/>
    </source>
</evidence>
<comment type="subcellular location">
    <subcellularLocation>
        <location evidence="1">Nucleus</location>
    </subcellularLocation>
</comment>
<dbReference type="PANTHER" id="PTHR12577">
    <property type="entry name" value="DACHSHUND"/>
    <property type="match status" value="1"/>
</dbReference>
<evidence type="ECO:0000313" key="6">
    <source>
        <dbReference type="EMBL" id="KAK3795129.1"/>
    </source>
</evidence>
<evidence type="ECO:0000256" key="1">
    <source>
        <dbReference type="ARBA" id="ARBA00004123"/>
    </source>
</evidence>
<keyword evidence="7" id="KW-1185">Reference proteome</keyword>
<dbReference type="SUPFAM" id="SSF46955">
    <property type="entry name" value="Putative DNA-binding domain"/>
    <property type="match status" value="1"/>
</dbReference>
<gene>
    <name evidence="6" type="ORF">RRG08_028330</name>
</gene>
<dbReference type="AlphaFoldDB" id="A0AAE1AW81"/>
<feature type="domain" description="SKI/SNO/DAC" evidence="5">
    <location>
        <begin position="189"/>
        <end position="295"/>
    </location>
</feature>
<dbReference type="InterPro" id="IPR003380">
    <property type="entry name" value="SKI/SNO/DAC"/>
</dbReference>
<feature type="compositionally biased region" description="Low complexity" evidence="4">
    <location>
        <begin position="137"/>
        <end position="161"/>
    </location>
</feature>
<organism evidence="6 7">
    <name type="scientific">Elysia crispata</name>
    <name type="common">lettuce slug</name>
    <dbReference type="NCBI Taxonomy" id="231223"/>
    <lineage>
        <taxon>Eukaryota</taxon>
        <taxon>Metazoa</taxon>
        <taxon>Spiralia</taxon>
        <taxon>Lophotrochozoa</taxon>
        <taxon>Mollusca</taxon>
        <taxon>Gastropoda</taxon>
        <taxon>Heterobranchia</taxon>
        <taxon>Euthyneura</taxon>
        <taxon>Panpulmonata</taxon>
        <taxon>Sacoglossa</taxon>
        <taxon>Placobranchoidea</taxon>
        <taxon>Plakobranchidae</taxon>
        <taxon>Elysia</taxon>
    </lineage>
</organism>
<keyword evidence="2" id="KW-0539">Nucleus</keyword>
<dbReference type="Pfam" id="PF02437">
    <property type="entry name" value="Ski_Sno_DHD"/>
    <property type="match status" value="1"/>
</dbReference>
<dbReference type="Gene3D" id="3.10.260.20">
    <property type="entry name" value="Ski"/>
    <property type="match status" value="1"/>
</dbReference>
<dbReference type="InterPro" id="IPR037000">
    <property type="entry name" value="Ski_DNA-bd_sf"/>
</dbReference>
<dbReference type="GO" id="GO:0000981">
    <property type="term" value="F:DNA-binding transcription factor activity, RNA polymerase II-specific"/>
    <property type="evidence" value="ECO:0007669"/>
    <property type="project" value="TreeGrafter"/>
</dbReference>
<comment type="caution">
    <text evidence="6">The sequence shown here is derived from an EMBL/GenBank/DDBJ whole genome shotgun (WGS) entry which is preliminary data.</text>
</comment>
<dbReference type="Proteomes" id="UP001283361">
    <property type="component" value="Unassembled WGS sequence"/>
</dbReference>
<dbReference type="GO" id="GO:0000978">
    <property type="term" value="F:RNA polymerase II cis-regulatory region sequence-specific DNA binding"/>
    <property type="evidence" value="ECO:0007669"/>
    <property type="project" value="TreeGrafter"/>
</dbReference>
<feature type="compositionally biased region" description="Pro residues" evidence="4">
    <location>
        <begin position="102"/>
        <end position="111"/>
    </location>
</feature>
<evidence type="ECO:0000313" key="7">
    <source>
        <dbReference type="Proteomes" id="UP001283361"/>
    </source>
</evidence>
<dbReference type="CDD" id="cd21081">
    <property type="entry name" value="DHD_Dac"/>
    <property type="match status" value="1"/>
</dbReference>
<dbReference type="GO" id="GO:0005667">
    <property type="term" value="C:transcription regulator complex"/>
    <property type="evidence" value="ECO:0007669"/>
    <property type="project" value="TreeGrafter"/>
</dbReference>
<dbReference type="InterPro" id="IPR052417">
    <property type="entry name" value="Dachshund_domain"/>
</dbReference>
<sequence length="370" mass="39380">MYYSDFGGPQDKMWKAGETIFPGLDFLRAHASLSSLPLTANGLDPASALALNLHSRGGVAGGDHHSSSHLSPTKGSSPPPPSRTGGGGGPPSPRPGSANTTGPPPPPPPPHLLSSGLNALNLIHQQQQLHHHHHSLLHGMTSSSSTGPNPTTPPSISSTPGGSSGSKPPPPHHPPTPLHHLSKPSSYSSPPPLACNPEHNVCKLIEYRGAQVAAFMVDGRELICLPQAFELFLKHLVGGLHTVYTKLKRLEITPVVCNVEQVRILRGLGAIQPGVNRCKLISCSEFDTLYEDCTNSNRKPLTLLMYKLNQHNNIAANSCPANHEQTIERVETVSDLCHQFYRPGLAVSQGEASCTTKPWCCGSVSLTRDA</sequence>
<protein>
    <recommendedName>
        <fullName evidence="5">SKI/SNO/DAC domain-containing protein</fullName>
    </recommendedName>
</protein>
<dbReference type="FunFam" id="3.10.260.20:FF:000001">
    <property type="entry name" value="Dachshund homolog 1"/>
    <property type="match status" value="1"/>
</dbReference>
<dbReference type="GO" id="GO:0005634">
    <property type="term" value="C:nucleus"/>
    <property type="evidence" value="ECO:0007669"/>
    <property type="project" value="UniProtKB-SubCell"/>
</dbReference>
<dbReference type="PANTHER" id="PTHR12577:SF6">
    <property type="entry name" value="DACHSHUND, ISOFORM B"/>
    <property type="match status" value="1"/>
</dbReference>
<dbReference type="EMBL" id="JAWDGP010001078">
    <property type="protein sequence ID" value="KAK3795129.1"/>
    <property type="molecule type" value="Genomic_DNA"/>
</dbReference>
<name>A0AAE1AW81_9GAST</name>
<reference evidence="6" key="1">
    <citation type="journal article" date="2023" name="G3 (Bethesda)">
        <title>A reference genome for the long-term kleptoplast-retaining sea slug Elysia crispata morphotype clarki.</title>
        <authorList>
            <person name="Eastman K.E."/>
            <person name="Pendleton A.L."/>
            <person name="Shaikh M.A."/>
            <person name="Suttiyut T."/>
            <person name="Ogas R."/>
            <person name="Tomko P."/>
            <person name="Gavelis G."/>
            <person name="Widhalm J.R."/>
            <person name="Wisecaver J.H."/>
        </authorList>
    </citation>
    <scope>NUCLEOTIDE SEQUENCE</scope>
    <source>
        <strain evidence="6">ECLA1</strain>
    </source>
</reference>
<evidence type="ECO:0000256" key="2">
    <source>
        <dbReference type="ARBA" id="ARBA00023242"/>
    </source>
</evidence>
<comment type="similarity">
    <text evidence="3">Belongs to the DACH/dachshund family.</text>
</comment>
<dbReference type="InterPro" id="IPR009061">
    <property type="entry name" value="DNA-bd_dom_put_sf"/>
</dbReference>
<feature type="region of interest" description="Disordered" evidence="4">
    <location>
        <begin position="57"/>
        <end position="192"/>
    </location>
</feature>